<dbReference type="InterPro" id="IPR039647">
    <property type="entry name" value="EF_hand_pair_protein_CML-like"/>
</dbReference>
<dbReference type="GeneID" id="104606774"/>
<dbReference type="PROSITE" id="PS00018">
    <property type="entry name" value="EF_HAND_1"/>
    <property type="match status" value="2"/>
</dbReference>
<dbReference type="SUPFAM" id="SSF47473">
    <property type="entry name" value="EF-hand"/>
    <property type="match status" value="1"/>
</dbReference>
<dbReference type="FunCoup" id="A0A1U8B402">
    <property type="interactions" value="167"/>
</dbReference>
<dbReference type="InterPro" id="IPR011992">
    <property type="entry name" value="EF-hand-dom_pair"/>
</dbReference>
<dbReference type="OrthoDB" id="26525at2759"/>
<keyword evidence="4" id="KW-1185">Reference proteome</keyword>
<sequence>MSHIHQSDLERIFVALDLNGDGRVCIGELTWFLDKVGVHIGLDELEEIVGGRSLGLQEFIHLYNQSISKPAEEDEEEDTDLVEAFKVFDLNNDGFISCEELQSLLARLGLWSESYGDCRQLIGKFDTNLDGRIDFEEFKNMMLLSIS</sequence>
<dbReference type="KEGG" id="nnu:104606774"/>
<evidence type="ECO:0000256" key="3">
    <source>
        <dbReference type="ARBA" id="ARBA00022837"/>
    </source>
</evidence>
<dbReference type="PROSITE" id="PS50222">
    <property type="entry name" value="EF_HAND_2"/>
    <property type="match status" value="3"/>
</dbReference>
<dbReference type="eggNOG" id="KOG0027">
    <property type="taxonomic scope" value="Eukaryota"/>
</dbReference>
<evidence type="ECO:0000256" key="1">
    <source>
        <dbReference type="ARBA" id="ARBA00022723"/>
    </source>
</evidence>
<keyword evidence="1" id="KW-0479">Metal-binding</keyword>
<dbReference type="RefSeq" id="XP_010270444.1">
    <property type="nucleotide sequence ID" value="XM_010272142.1"/>
</dbReference>
<keyword evidence="2" id="KW-0677">Repeat</keyword>
<dbReference type="InterPro" id="IPR018247">
    <property type="entry name" value="EF_Hand_1_Ca_BS"/>
</dbReference>
<evidence type="ECO:0000256" key="2">
    <source>
        <dbReference type="ARBA" id="ARBA00022737"/>
    </source>
</evidence>
<proteinExistence type="predicted"/>
<name>A0A1U8B402_NELNU</name>
<dbReference type="PANTHER" id="PTHR10891">
    <property type="entry name" value="EF-HAND CALCIUM-BINDING DOMAIN CONTAINING PROTEIN"/>
    <property type="match status" value="1"/>
</dbReference>
<evidence type="ECO:0000313" key="5">
    <source>
        <dbReference type="RefSeq" id="XP_010270444.1"/>
    </source>
</evidence>
<dbReference type="STRING" id="4432.A0A1U8B402"/>
<dbReference type="Pfam" id="PF13499">
    <property type="entry name" value="EF-hand_7"/>
    <property type="match status" value="1"/>
</dbReference>
<organism evidence="4 5">
    <name type="scientific">Nelumbo nucifera</name>
    <name type="common">Sacred lotus</name>
    <dbReference type="NCBI Taxonomy" id="4432"/>
    <lineage>
        <taxon>Eukaryota</taxon>
        <taxon>Viridiplantae</taxon>
        <taxon>Streptophyta</taxon>
        <taxon>Embryophyta</taxon>
        <taxon>Tracheophyta</taxon>
        <taxon>Spermatophyta</taxon>
        <taxon>Magnoliopsida</taxon>
        <taxon>Proteales</taxon>
        <taxon>Nelumbonaceae</taxon>
        <taxon>Nelumbo</taxon>
    </lineage>
</organism>
<dbReference type="OMA" id="TFQTRNT"/>
<dbReference type="GO" id="GO:0005509">
    <property type="term" value="F:calcium ion binding"/>
    <property type="evidence" value="ECO:0000318"/>
    <property type="project" value="GO_Central"/>
</dbReference>
<keyword evidence="3" id="KW-0106">Calcium</keyword>
<reference evidence="5" key="1">
    <citation type="submission" date="2025-08" db="UniProtKB">
        <authorList>
            <consortium name="RefSeq"/>
        </authorList>
    </citation>
    <scope>IDENTIFICATION</scope>
</reference>
<accession>A0A1U8B402</accession>
<dbReference type="SMART" id="SM00054">
    <property type="entry name" value="EFh"/>
    <property type="match status" value="3"/>
</dbReference>
<dbReference type="Pfam" id="PF13202">
    <property type="entry name" value="EF-hand_5"/>
    <property type="match status" value="1"/>
</dbReference>
<dbReference type="Proteomes" id="UP000189703">
    <property type="component" value="Unplaced"/>
</dbReference>
<evidence type="ECO:0000313" key="4">
    <source>
        <dbReference type="Proteomes" id="UP000189703"/>
    </source>
</evidence>
<gene>
    <name evidence="5" type="primary">LOC104606774</name>
</gene>
<protein>
    <submittedName>
        <fullName evidence="5">Probable calcium-binding protein CML44</fullName>
    </submittedName>
</protein>
<dbReference type="AlphaFoldDB" id="A0A1U8B402"/>
<dbReference type="CDD" id="cd00051">
    <property type="entry name" value="EFh"/>
    <property type="match status" value="1"/>
</dbReference>
<dbReference type="Gene3D" id="1.10.238.10">
    <property type="entry name" value="EF-hand"/>
    <property type="match status" value="1"/>
</dbReference>
<dbReference type="InterPro" id="IPR002048">
    <property type="entry name" value="EF_hand_dom"/>
</dbReference>
<dbReference type="FunFam" id="1.10.238.10:FF:000001">
    <property type="entry name" value="Calmodulin 1"/>
    <property type="match status" value="1"/>
</dbReference>